<dbReference type="Gene3D" id="1.25.40.90">
    <property type="match status" value="1"/>
</dbReference>
<dbReference type="GO" id="GO:0048471">
    <property type="term" value="C:perinuclear region of cytoplasm"/>
    <property type="evidence" value="ECO:0007669"/>
    <property type="project" value="TreeGrafter"/>
</dbReference>
<feature type="compositionally biased region" description="Basic and acidic residues" evidence="1">
    <location>
        <begin position="381"/>
        <end position="390"/>
    </location>
</feature>
<dbReference type="EMBL" id="VIGI01000002">
    <property type="protein sequence ID" value="KAB8303769.1"/>
    <property type="molecule type" value="Genomic_DNA"/>
</dbReference>
<sequence>MASHQLAIAKASFSASLLRRDPTPVSREDIADFHSRLNNVILQCSSINVQKCKQWILEHIVQSTARFTALGKYLTVFTTSFTKSLNREPSIKRKRIHILYLLNDLLYHCKYRINDASVCGKIQPILVNLLGSTASFKDCPKHQKKIQDLLKLWEDKGYYSSEYIAKLREAAKIASEVGQFTEETIGSTENGEQGLAPKTAKTAPFIMPAMHGDASMSWFDLPAGNLMPHIIPNSTRPINPDMVKPLQFVAGPADEELVIAVKALLDDVQTIFGAEPGQEERNISDVDELGQPIILDEITGEIIDGEGYYGWSRVFCEKMKRRRKGLDQPVSERSQHSQSRSLSPQRKRCHSDSERSGGSSEERSRRRRRSYSSSRSPSPAYEKRDKHDGYSRSPSRGRRQDYGALGDSEKNHSSGGSPSRPTGIGNTPVPETYLAAQQSAFPSNQPYTNPPIPYQPYQQGFNQGFPPNPTQNQGSMPWPPPPPPGPPPYPNMPFNPANPQWLPPPPSNLLPNFQQPSGGYPTGPMGWQPPVQGGQGRGYNKGWSNSYGGQGRGGRGNHRGRGCIGKGECGYMDPEPPTHRHEKAEYPATKVIACKIIQSMKKEIELGPPCATAPNR</sequence>
<proteinExistence type="predicted"/>
<dbReference type="GO" id="GO:0006874">
    <property type="term" value="P:intracellular calcium ion homeostasis"/>
    <property type="evidence" value="ECO:0007669"/>
    <property type="project" value="TreeGrafter"/>
</dbReference>
<evidence type="ECO:0000259" key="2">
    <source>
        <dbReference type="PROSITE" id="PS51391"/>
    </source>
</evidence>
<evidence type="ECO:0000313" key="4">
    <source>
        <dbReference type="Proteomes" id="UP000326757"/>
    </source>
</evidence>
<evidence type="ECO:0000313" key="3">
    <source>
        <dbReference type="EMBL" id="KAB8303769.1"/>
    </source>
</evidence>
<dbReference type="AlphaFoldDB" id="A0A5N6KKQ0"/>
<dbReference type="PANTHER" id="PTHR12323:SF0">
    <property type="entry name" value="CALCIUM HOMEOSTASIS ENDOPLASMIC RETICULUM PROTEIN"/>
    <property type="match status" value="1"/>
</dbReference>
<feature type="compositionally biased region" description="Polar residues" evidence="1">
    <location>
        <begin position="435"/>
        <end position="447"/>
    </location>
</feature>
<feature type="compositionally biased region" description="Pro residues" evidence="1">
    <location>
        <begin position="477"/>
        <end position="493"/>
    </location>
</feature>
<dbReference type="Pfam" id="PF04818">
    <property type="entry name" value="CID"/>
    <property type="match status" value="1"/>
</dbReference>
<dbReference type="PROSITE" id="PS51391">
    <property type="entry name" value="CID"/>
    <property type="match status" value="1"/>
</dbReference>
<name>A0A5N6KKQ0_MONLA</name>
<organism evidence="3 4">
    <name type="scientific">Monilinia laxa</name>
    <name type="common">Brown rot fungus</name>
    <name type="synonym">Sclerotinia laxa</name>
    <dbReference type="NCBI Taxonomy" id="61186"/>
    <lineage>
        <taxon>Eukaryota</taxon>
        <taxon>Fungi</taxon>
        <taxon>Dikarya</taxon>
        <taxon>Ascomycota</taxon>
        <taxon>Pezizomycotina</taxon>
        <taxon>Leotiomycetes</taxon>
        <taxon>Helotiales</taxon>
        <taxon>Sclerotiniaceae</taxon>
        <taxon>Monilinia</taxon>
    </lineage>
</organism>
<feature type="domain" description="CID" evidence="2">
    <location>
        <begin position="25"/>
        <end position="175"/>
    </location>
</feature>
<keyword evidence="4" id="KW-1185">Reference proteome</keyword>
<accession>A0A5N6KKQ0</accession>
<feature type="compositionally biased region" description="Basic and acidic residues" evidence="1">
    <location>
        <begin position="350"/>
        <end position="364"/>
    </location>
</feature>
<gene>
    <name evidence="3" type="ORF">EYC80_005147</name>
</gene>
<reference evidence="3 4" key="1">
    <citation type="submission" date="2019-06" db="EMBL/GenBank/DDBJ databases">
        <title>Genome Sequence of the Brown Rot Fungal Pathogen Monilinia laxa.</title>
        <authorList>
            <person name="De Miccolis Angelini R.M."/>
            <person name="Landi L."/>
            <person name="Abate D."/>
            <person name="Pollastro S."/>
            <person name="Romanazzi G."/>
            <person name="Faretra F."/>
        </authorList>
    </citation>
    <scope>NUCLEOTIDE SEQUENCE [LARGE SCALE GENOMIC DNA]</scope>
    <source>
        <strain evidence="3 4">Mlax316</strain>
    </source>
</reference>
<evidence type="ECO:0000256" key="1">
    <source>
        <dbReference type="SAM" id="MobiDB-lite"/>
    </source>
</evidence>
<dbReference type="Proteomes" id="UP000326757">
    <property type="component" value="Unassembled WGS sequence"/>
</dbReference>
<protein>
    <recommendedName>
        <fullName evidence="2">CID domain-containing protein</fullName>
    </recommendedName>
</protein>
<dbReference type="PANTHER" id="PTHR12323">
    <property type="entry name" value="SR-RELATED CTD ASSOCIATED FACTOR 6"/>
    <property type="match status" value="1"/>
</dbReference>
<feature type="region of interest" description="Disordered" evidence="1">
    <location>
        <begin position="323"/>
        <end position="560"/>
    </location>
</feature>
<dbReference type="OrthoDB" id="21470at2759"/>
<dbReference type="InterPro" id="IPR006569">
    <property type="entry name" value="CID_dom"/>
</dbReference>
<comment type="caution">
    <text evidence="3">The sequence shown here is derived from an EMBL/GenBank/DDBJ whole genome shotgun (WGS) entry which is preliminary data.</text>
</comment>
<dbReference type="InterPro" id="IPR008942">
    <property type="entry name" value="ENTH_VHS"/>
</dbReference>